<evidence type="ECO:0000259" key="2">
    <source>
        <dbReference type="PROSITE" id="PS50990"/>
    </source>
</evidence>
<feature type="chain" id="PRO_5024898902" evidence="1">
    <location>
        <begin position="24"/>
        <end position="240"/>
    </location>
</feature>
<dbReference type="GO" id="GO:0005524">
    <property type="term" value="F:ATP binding"/>
    <property type="evidence" value="ECO:0007669"/>
    <property type="project" value="InterPro"/>
</dbReference>
<evidence type="ECO:0000256" key="1">
    <source>
        <dbReference type="SAM" id="SignalP"/>
    </source>
</evidence>
<organism evidence="3 4">
    <name type="scientific">Cupriavidus pauculus</name>
    <dbReference type="NCBI Taxonomy" id="82633"/>
    <lineage>
        <taxon>Bacteria</taxon>
        <taxon>Pseudomonadati</taxon>
        <taxon>Pseudomonadota</taxon>
        <taxon>Betaproteobacteria</taxon>
        <taxon>Burkholderiales</taxon>
        <taxon>Burkholderiaceae</taxon>
        <taxon>Cupriavidus</taxon>
    </lineage>
</organism>
<reference evidence="3 4" key="1">
    <citation type="submission" date="2019-09" db="EMBL/GenBank/DDBJ databases">
        <title>FDA dAtabase for Regulatory Grade micrObial Sequences (FDA-ARGOS): Supporting development and validation of Infectious Disease Dx tests.</title>
        <authorList>
            <person name="Sciortino C."/>
            <person name="Tallon L."/>
            <person name="Sadzewicz L."/>
            <person name="Vavikolanu K."/>
            <person name="Mehta A."/>
            <person name="Aluvathingal J."/>
            <person name="Nadendla S."/>
            <person name="Nandy P."/>
            <person name="Geyer C."/>
            <person name="Yan Y."/>
            <person name="Sichtig H."/>
        </authorList>
    </citation>
    <scope>NUCLEOTIDE SEQUENCE [LARGE SCALE GENOMIC DNA]</scope>
    <source>
        <strain evidence="3 4">FDAARGOS_664</strain>
    </source>
</reference>
<dbReference type="InterPro" id="IPR005074">
    <property type="entry name" value="Peptidase_C39"/>
</dbReference>
<dbReference type="Pfam" id="PF03412">
    <property type="entry name" value="Peptidase_C39"/>
    <property type="match status" value="1"/>
</dbReference>
<feature type="domain" description="Peptidase C39" evidence="2">
    <location>
        <begin position="64"/>
        <end position="194"/>
    </location>
</feature>
<proteinExistence type="predicted"/>
<evidence type="ECO:0000313" key="3">
    <source>
        <dbReference type="EMBL" id="QET05637.1"/>
    </source>
</evidence>
<evidence type="ECO:0000313" key="4">
    <source>
        <dbReference type="Proteomes" id="UP000322822"/>
    </source>
</evidence>
<keyword evidence="1" id="KW-0732">Signal</keyword>
<dbReference type="OrthoDB" id="13401at2"/>
<dbReference type="GO" id="GO:0008233">
    <property type="term" value="F:peptidase activity"/>
    <property type="evidence" value="ECO:0007669"/>
    <property type="project" value="InterPro"/>
</dbReference>
<dbReference type="Proteomes" id="UP000322822">
    <property type="component" value="Chromosome 2"/>
</dbReference>
<dbReference type="CDD" id="cd02423">
    <property type="entry name" value="Peptidase_C39G"/>
    <property type="match status" value="1"/>
</dbReference>
<gene>
    <name evidence="3" type="ORF">FOB72_26980</name>
</gene>
<dbReference type="AlphaFoldDB" id="A0A5P2HBL1"/>
<dbReference type="GO" id="GO:0006508">
    <property type="term" value="P:proteolysis"/>
    <property type="evidence" value="ECO:0007669"/>
    <property type="project" value="InterPro"/>
</dbReference>
<accession>A0A5P2HBL1</accession>
<protein>
    <submittedName>
        <fullName evidence="3">C39 family peptidase</fullName>
    </submittedName>
</protein>
<dbReference type="RefSeq" id="WP_150375992.1">
    <property type="nucleotide sequence ID" value="NZ_CP044067.1"/>
</dbReference>
<dbReference type="Gene3D" id="3.90.70.10">
    <property type="entry name" value="Cysteine proteinases"/>
    <property type="match status" value="1"/>
</dbReference>
<dbReference type="EMBL" id="CP044067">
    <property type="protein sequence ID" value="QET05637.1"/>
    <property type="molecule type" value="Genomic_DNA"/>
</dbReference>
<name>A0A5P2HBL1_9BURK</name>
<sequence length="240" mass="26666">MKTRARRMLWLAASAAAIVGSFAAAPLASVARADTIQLPGQNGNVYTVPVTSLREARFRTTVKQQFDFSCGSAAVATLLTYQYGYPVTEQVVFANMYVNGDQAKIRAEGFSLLDMKRFLESRGFLADGYEVPLSKLEETQVPAIVLIVENGYHHFVVVKGVKGNRVLIGDPARGTRALEREHFERIWDSNLLFVIHNRTENARFNLAADWRVAPTGPYSMGVNRDSLFFTVMPKHGASDF</sequence>
<dbReference type="GO" id="GO:0016020">
    <property type="term" value="C:membrane"/>
    <property type="evidence" value="ECO:0007669"/>
    <property type="project" value="InterPro"/>
</dbReference>
<dbReference type="PROSITE" id="PS50990">
    <property type="entry name" value="PEPTIDASE_C39"/>
    <property type="match status" value="1"/>
</dbReference>
<feature type="signal peptide" evidence="1">
    <location>
        <begin position="1"/>
        <end position="23"/>
    </location>
</feature>